<feature type="region of interest" description="Disordered" evidence="1">
    <location>
        <begin position="142"/>
        <end position="167"/>
    </location>
</feature>
<protein>
    <submittedName>
        <fullName evidence="2">Uncharacterized protein</fullName>
    </submittedName>
</protein>
<organism evidence="2 3">
    <name type="scientific">Ameca splendens</name>
    <dbReference type="NCBI Taxonomy" id="208324"/>
    <lineage>
        <taxon>Eukaryota</taxon>
        <taxon>Metazoa</taxon>
        <taxon>Chordata</taxon>
        <taxon>Craniata</taxon>
        <taxon>Vertebrata</taxon>
        <taxon>Euteleostomi</taxon>
        <taxon>Actinopterygii</taxon>
        <taxon>Neopterygii</taxon>
        <taxon>Teleostei</taxon>
        <taxon>Neoteleostei</taxon>
        <taxon>Acanthomorphata</taxon>
        <taxon>Ovalentaria</taxon>
        <taxon>Atherinomorphae</taxon>
        <taxon>Cyprinodontiformes</taxon>
        <taxon>Goodeidae</taxon>
        <taxon>Ameca</taxon>
    </lineage>
</organism>
<gene>
    <name evidence="2" type="ORF">AMECASPLE_026917</name>
</gene>
<proteinExistence type="predicted"/>
<dbReference type="Proteomes" id="UP001469553">
    <property type="component" value="Unassembled WGS sequence"/>
</dbReference>
<keyword evidence="3" id="KW-1185">Reference proteome</keyword>
<dbReference type="EMBL" id="JAHRIP010021613">
    <property type="protein sequence ID" value="MEQ2288842.1"/>
    <property type="molecule type" value="Genomic_DNA"/>
</dbReference>
<name>A0ABV0Y5C9_9TELE</name>
<evidence type="ECO:0000313" key="2">
    <source>
        <dbReference type="EMBL" id="MEQ2288842.1"/>
    </source>
</evidence>
<feature type="compositionally biased region" description="Polar residues" evidence="1">
    <location>
        <begin position="144"/>
        <end position="153"/>
    </location>
</feature>
<sequence>MLRDLVTDGELINPHFYYHIFFKITWIHFIHYQQIMLGVCEPVGEIKEDRVGACESHFSIARTQIAKGSCYQQVRQNWTFPPSASLLSSPHPCSSCGRSPYTPSPLPSVSFFREYPRIASHPLSQWSIWNFGVTRGKLEDGLTGTAQRQNWSSTRDHAGGEGGDGTR</sequence>
<evidence type="ECO:0000313" key="3">
    <source>
        <dbReference type="Proteomes" id="UP001469553"/>
    </source>
</evidence>
<evidence type="ECO:0000256" key="1">
    <source>
        <dbReference type="SAM" id="MobiDB-lite"/>
    </source>
</evidence>
<reference evidence="2 3" key="1">
    <citation type="submission" date="2021-06" db="EMBL/GenBank/DDBJ databases">
        <authorList>
            <person name="Palmer J.M."/>
        </authorList>
    </citation>
    <scope>NUCLEOTIDE SEQUENCE [LARGE SCALE GENOMIC DNA]</scope>
    <source>
        <strain evidence="2 3">AS_MEX2019</strain>
        <tissue evidence="2">Muscle</tissue>
    </source>
</reference>
<comment type="caution">
    <text evidence="2">The sequence shown here is derived from an EMBL/GenBank/DDBJ whole genome shotgun (WGS) entry which is preliminary data.</text>
</comment>
<accession>A0ABV0Y5C9</accession>
<feature type="compositionally biased region" description="Basic and acidic residues" evidence="1">
    <location>
        <begin position="154"/>
        <end position="167"/>
    </location>
</feature>